<comment type="caution">
    <text evidence="1">The sequence shown here is derived from an EMBL/GenBank/DDBJ whole genome shotgun (WGS) entry which is preliminary data.</text>
</comment>
<evidence type="ECO:0000313" key="1">
    <source>
        <dbReference type="EMBL" id="KAG1774448.1"/>
    </source>
</evidence>
<protein>
    <submittedName>
        <fullName evidence="1">Uncharacterized protein</fullName>
    </submittedName>
</protein>
<dbReference type="AlphaFoldDB" id="A0A9P6ZQ56"/>
<sequence length="317" mass="36001">MYLDEGWSRLSTFQERPMQKKDWMKFLACNVMVGEVLPGLFKASPWYQGKYCLVVGRPLSKCAGIILQSLNRAALLIAVPEEVFSVQHQTISPHAACRRIYVHAGSVWDGHDDILARYVESGTVLEKAPFTGDKWNFVIRGNSLSFHHSQYLRHHLAGLTLSHSVEPACTPSTTSSKARDDGYECVSPSSASSLAPVGASAKLIATQLTAIPFSTSMSLLIEQLFRQRYELHYGYRVNRSHMFYLESYRHGVSPAAPRTTHVLVSSESAQFLYPHRNCHKQYYGFWISREWMIDLVKNGHYPEDCVEPPRDCDVWLR</sequence>
<evidence type="ECO:0000313" key="2">
    <source>
        <dbReference type="Proteomes" id="UP000714275"/>
    </source>
</evidence>
<name>A0A9P6ZQ56_9AGAM</name>
<keyword evidence="2" id="KW-1185">Reference proteome</keyword>
<organism evidence="1 2">
    <name type="scientific">Suillus placidus</name>
    <dbReference type="NCBI Taxonomy" id="48579"/>
    <lineage>
        <taxon>Eukaryota</taxon>
        <taxon>Fungi</taxon>
        <taxon>Dikarya</taxon>
        <taxon>Basidiomycota</taxon>
        <taxon>Agaricomycotina</taxon>
        <taxon>Agaricomycetes</taxon>
        <taxon>Agaricomycetidae</taxon>
        <taxon>Boletales</taxon>
        <taxon>Suillineae</taxon>
        <taxon>Suillaceae</taxon>
        <taxon>Suillus</taxon>
    </lineage>
</organism>
<dbReference type="OrthoDB" id="2610489at2759"/>
<gene>
    <name evidence="1" type="ORF">EV702DRAFT_1240575</name>
</gene>
<proteinExistence type="predicted"/>
<accession>A0A9P6ZQ56</accession>
<dbReference type="EMBL" id="JABBWD010000041">
    <property type="protein sequence ID" value="KAG1774448.1"/>
    <property type="molecule type" value="Genomic_DNA"/>
</dbReference>
<reference evidence="1" key="1">
    <citation type="journal article" date="2020" name="New Phytol.">
        <title>Comparative genomics reveals dynamic genome evolution in host specialist ectomycorrhizal fungi.</title>
        <authorList>
            <person name="Lofgren L.A."/>
            <person name="Nguyen N.H."/>
            <person name="Vilgalys R."/>
            <person name="Ruytinx J."/>
            <person name="Liao H.L."/>
            <person name="Branco S."/>
            <person name="Kuo A."/>
            <person name="LaButti K."/>
            <person name="Lipzen A."/>
            <person name="Andreopoulos W."/>
            <person name="Pangilinan J."/>
            <person name="Riley R."/>
            <person name="Hundley H."/>
            <person name="Na H."/>
            <person name="Barry K."/>
            <person name="Grigoriev I.V."/>
            <person name="Stajich J.E."/>
            <person name="Kennedy P.G."/>
        </authorList>
    </citation>
    <scope>NUCLEOTIDE SEQUENCE</scope>
    <source>
        <strain evidence="1">DOB743</strain>
    </source>
</reference>
<dbReference type="Proteomes" id="UP000714275">
    <property type="component" value="Unassembled WGS sequence"/>
</dbReference>